<sequence length="152" mass="16287">MAGHRNPNKRSVFGGVFFGGGIARGIFIYLMPGVLPSEPVSSVFCSSWLLFHTVYWFWPSETLQDANYRDPPMTTTAPALPSASIADENSPEDVNKGGLEEREALHPHHSAWLSSHAAAISGCVPRRRLLHGTSGPVDGNAAMGMAALELAS</sequence>
<feature type="transmembrane region" description="Helical" evidence="2">
    <location>
        <begin position="12"/>
        <end position="34"/>
    </location>
</feature>
<dbReference type="Proteomes" id="UP000652761">
    <property type="component" value="Unassembled WGS sequence"/>
</dbReference>
<evidence type="ECO:0000256" key="1">
    <source>
        <dbReference type="SAM" id="MobiDB-lite"/>
    </source>
</evidence>
<evidence type="ECO:0000313" key="4">
    <source>
        <dbReference type="Proteomes" id="UP000652761"/>
    </source>
</evidence>
<keyword evidence="4" id="KW-1185">Reference proteome</keyword>
<gene>
    <name evidence="3" type="ORF">Taro_015605</name>
</gene>
<reference evidence="3" key="1">
    <citation type="submission" date="2017-07" db="EMBL/GenBank/DDBJ databases">
        <title>Taro Niue Genome Assembly and Annotation.</title>
        <authorList>
            <person name="Atibalentja N."/>
            <person name="Keating K."/>
            <person name="Fields C.J."/>
        </authorList>
    </citation>
    <scope>NUCLEOTIDE SEQUENCE</scope>
    <source>
        <strain evidence="3">Niue_2</strain>
        <tissue evidence="3">Leaf</tissue>
    </source>
</reference>
<organism evidence="3 4">
    <name type="scientific">Colocasia esculenta</name>
    <name type="common">Wild taro</name>
    <name type="synonym">Arum esculentum</name>
    <dbReference type="NCBI Taxonomy" id="4460"/>
    <lineage>
        <taxon>Eukaryota</taxon>
        <taxon>Viridiplantae</taxon>
        <taxon>Streptophyta</taxon>
        <taxon>Embryophyta</taxon>
        <taxon>Tracheophyta</taxon>
        <taxon>Spermatophyta</taxon>
        <taxon>Magnoliopsida</taxon>
        <taxon>Liliopsida</taxon>
        <taxon>Araceae</taxon>
        <taxon>Aroideae</taxon>
        <taxon>Colocasieae</taxon>
        <taxon>Colocasia</taxon>
    </lineage>
</organism>
<accession>A0A843UHV2</accession>
<evidence type="ECO:0000313" key="3">
    <source>
        <dbReference type="EMBL" id="MQL83118.1"/>
    </source>
</evidence>
<dbReference type="EMBL" id="NMUH01000675">
    <property type="protein sequence ID" value="MQL83118.1"/>
    <property type="molecule type" value="Genomic_DNA"/>
</dbReference>
<feature type="transmembrane region" description="Helical" evidence="2">
    <location>
        <begin position="40"/>
        <end position="58"/>
    </location>
</feature>
<keyword evidence="2" id="KW-1133">Transmembrane helix</keyword>
<keyword evidence="2" id="KW-0472">Membrane</keyword>
<feature type="region of interest" description="Disordered" evidence="1">
    <location>
        <begin position="69"/>
        <end position="96"/>
    </location>
</feature>
<keyword evidence="2" id="KW-0812">Transmembrane</keyword>
<name>A0A843UHV2_COLES</name>
<comment type="caution">
    <text evidence="3">The sequence shown here is derived from an EMBL/GenBank/DDBJ whole genome shotgun (WGS) entry which is preliminary data.</text>
</comment>
<dbReference type="AlphaFoldDB" id="A0A843UHV2"/>
<proteinExistence type="predicted"/>
<evidence type="ECO:0000256" key="2">
    <source>
        <dbReference type="SAM" id="Phobius"/>
    </source>
</evidence>
<protein>
    <submittedName>
        <fullName evidence="3">Uncharacterized protein</fullName>
    </submittedName>
</protein>